<dbReference type="EMBL" id="JAIBOA010000043">
    <property type="protein sequence ID" value="MBW8487734.1"/>
    <property type="molecule type" value="Genomic_DNA"/>
</dbReference>
<comment type="caution">
    <text evidence="2">The sequence shown here is derived from an EMBL/GenBank/DDBJ whole genome shotgun (WGS) entry which is preliminary data.</text>
</comment>
<dbReference type="InterPro" id="IPR011528">
    <property type="entry name" value="NERD"/>
</dbReference>
<sequence length="204" mass="21660">MRGVLAAGAGVVAAGIGGLVAGAGAALAFFAGHAAYVWVRPGPMGDWRRGALAERATGRRLAALRPPDFRVLHDRALPGSATNVDHLVIGTSGVYSVASRRWRRGVRARRADEFGRAAASAVKMARSVSDALSDELDYAMDVVPVVAVHRGRMRRGGTRHGEVLFVGVRDLVREMSGRRAVLRPEQVTTVADAAERVFPVMGGR</sequence>
<evidence type="ECO:0000259" key="1">
    <source>
        <dbReference type="PROSITE" id="PS50965"/>
    </source>
</evidence>
<dbReference type="Pfam" id="PF08378">
    <property type="entry name" value="NERD"/>
    <property type="match status" value="1"/>
</dbReference>
<keyword evidence="3" id="KW-1185">Reference proteome</keyword>
<name>A0ABS7G792_9ACTN</name>
<dbReference type="Proteomes" id="UP000774570">
    <property type="component" value="Unassembled WGS sequence"/>
</dbReference>
<gene>
    <name evidence="2" type="ORF">K1Y72_35660</name>
</gene>
<feature type="domain" description="NERD" evidence="1">
    <location>
        <begin position="49"/>
        <end position="155"/>
    </location>
</feature>
<reference evidence="2 3" key="1">
    <citation type="submission" date="2021-07" db="EMBL/GenBank/DDBJ databases">
        <title>Actinomadura sp. PM05-2 isolated from lichen.</title>
        <authorList>
            <person name="Somphong A."/>
            <person name="Phongsopitanun W."/>
            <person name="Tanasupawat S."/>
            <person name="Peongsungnone V."/>
        </authorList>
    </citation>
    <scope>NUCLEOTIDE SEQUENCE [LARGE SCALE GENOMIC DNA]</scope>
    <source>
        <strain evidence="2 3">PM05-2</strain>
    </source>
</reference>
<evidence type="ECO:0000313" key="2">
    <source>
        <dbReference type="EMBL" id="MBW8487734.1"/>
    </source>
</evidence>
<accession>A0ABS7G792</accession>
<protein>
    <submittedName>
        <fullName evidence="2">NERD domain-containing protein</fullName>
    </submittedName>
</protein>
<dbReference type="RefSeq" id="WP_220170970.1">
    <property type="nucleotide sequence ID" value="NZ_JAIBOA010000043.1"/>
</dbReference>
<organism evidence="2 3">
    <name type="scientific">Actinomadura parmotrematis</name>
    <dbReference type="NCBI Taxonomy" id="2864039"/>
    <lineage>
        <taxon>Bacteria</taxon>
        <taxon>Bacillati</taxon>
        <taxon>Actinomycetota</taxon>
        <taxon>Actinomycetes</taxon>
        <taxon>Streptosporangiales</taxon>
        <taxon>Thermomonosporaceae</taxon>
        <taxon>Actinomadura</taxon>
    </lineage>
</organism>
<proteinExistence type="predicted"/>
<dbReference type="PROSITE" id="PS50965">
    <property type="entry name" value="NERD"/>
    <property type="match status" value="1"/>
</dbReference>
<evidence type="ECO:0000313" key="3">
    <source>
        <dbReference type="Proteomes" id="UP000774570"/>
    </source>
</evidence>